<sequence>MRTADALCARASASRTSLTDTRAHVASLAKAAAACKGCRRARGMPRLRGARRCRLWASALPLTTHARPKPPRRLKPARERWTPPRAAASLTSASATTAAALAARSPPPPPR</sequence>
<accession>A0AAV5FRW3</accession>
<evidence type="ECO:0000313" key="3">
    <source>
        <dbReference type="Proteomes" id="UP001054889"/>
    </source>
</evidence>
<reference evidence="2" key="1">
    <citation type="journal article" date="2018" name="DNA Res.">
        <title>Multiple hybrid de novo genome assembly of finger millet, an orphan allotetraploid crop.</title>
        <authorList>
            <person name="Hatakeyama M."/>
            <person name="Aluri S."/>
            <person name="Balachadran M.T."/>
            <person name="Sivarajan S.R."/>
            <person name="Patrignani A."/>
            <person name="Gruter S."/>
            <person name="Poveda L."/>
            <person name="Shimizu-Inatsugi R."/>
            <person name="Baeten J."/>
            <person name="Francoijs K.J."/>
            <person name="Nataraja K.N."/>
            <person name="Reddy Y.A.N."/>
            <person name="Phadnis S."/>
            <person name="Ravikumar R.L."/>
            <person name="Schlapbach R."/>
            <person name="Sreeman S.M."/>
            <person name="Shimizu K.K."/>
        </authorList>
    </citation>
    <scope>NUCLEOTIDE SEQUENCE</scope>
</reference>
<proteinExistence type="predicted"/>
<evidence type="ECO:0000313" key="2">
    <source>
        <dbReference type="EMBL" id="GJN38473.1"/>
    </source>
</evidence>
<dbReference type="EMBL" id="BQKI01000096">
    <property type="protein sequence ID" value="GJN38473.1"/>
    <property type="molecule type" value="Genomic_DNA"/>
</dbReference>
<gene>
    <name evidence="2" type="primary">gb27516</name>
    <name evidence="2" type="ORF">PR202_gb27516</name>
</gene>
<organism evidence="2 3">
    <name type="scientific">Eleusine coracana subsp. coracana</name>
    <dbReference type="NCBI Taxonomy" id="191504"/>
    <lineage>
        <taxon>Eukaryota</taxon>
        <taxon>Viridiplantae</taxon>
        <taxon>Streptophyta</taxon>
        <taxon>Embryophyta</taxon>
        <taxon>Tracheophyta</taxon>
        <taxon>Spermatophyta</taxon>
        <taxon>Magnoliopsida</taxon>
        <taxon>Liliopsida</taxon>
        <taxon>Poales</taxon>
        <taxon>Poaceae</taxon>
        <taxon>PACMAD clade</taxon>
        <taxon>Chloridoideae</taxon>
        <taxon>Cynodonteae</taxon>
        <taxon>Eleusininae</taxon>
        <taxon>Eleusine</taxon>
    </lineage>
</organism>
<feature type="compositionally biased region" description="Low complexity" evidence="1">
    <location>
        <begin position="83"/>
        <end position="104"/>
    </location>
</feature>
<reference evidence="2" key="2">
    <citation type="submission" date="2021-12" db="EMBL/GenBank/DDBJ databases">
        <title>Resequencing data analysis of finger millet.</title>
        <authorList>
            <person name="Hatakeyama M."/>
            <person name="Aluri S."/>
            <person name="Balachadran M.T."/>
            <person name="Sivarajan S.R."/>
            <person name="Poveda L."/>
            <person name="Shimizu-Inatsugi R."/>
            <person name="Schlapbach R."/>
            <person name="Sreeman S.M."/>
            <person name="Shimizu K.K."/>
        </authorList>
    </citation>
    <scope>NUCLEOTIDE SEQUENCE</scope>
</reference>
<dbReference type="AlphaFoldDB" id="A0AAV5FRW3"/>
<dbReference type="Proteomes" id="UP001054889">
    <property type="component" value="Unassembled WGS sequence"/>
</dbReference>
<feature type="compositionally biased region" description="Basic residues" evidence="1">
    <location>
        <begin position="66"/>
        <end position="75"/>
    </location>
</feature>
<keyword evidence="3" id="KW-1185">Reference proteome</keyword>
<comment type="caution">
    <text evidence="2">The sequence shown here is derived from an EMBL/GenBank/DDBJ whole genome shotgun (WGS) entry which is preliminary data.</text>
</comment>
<protein>
    <submittedName>
        <fullName evidence="2">Uncharacterized protein</fullName>
    </submittedName>
</protein>
<name>A0AAV5FRW3_ELECO</name>
<evidence type="ECO:0000256" key="1">
    <source>
        <dbReference type="SAM" id="MobiDB-lite"/>
    </source>
</evidence>
<feature type="region of interest" description="Disordered" evidence="1">
    <location>
        <begin position="64"/>
        <end position="111"/>
    </location>
</feature>